<evidence type="ECO:0000313" key="2">
    <source>
        <dbReference type="Proteomes" id="UP000799118"/>
    </source>
</evidence>
<dbReference type="OrthoDB" id="3043660at2759"/>
<protein>
    <submittedName>
        <fullName evidence="1">Uncharacterized protein</fullName>
    </submittedName>
</protein>
<dbReference type="EMBL" id="ML769484">
    <property type="protein sequence ID" value="KAE9398344.1"/>
    <property type="molecule type" value="Genomic_DNA"/>
</dbReference>
<sequence length="143" mass="15600">KTLFASATFAIGSAYAQACSEAERFGVLTISPEPIVLGQEVTFKADFTCSFFFEITPVYTDYTLVVPVSNNTGHQPPVYFARRNAPSGTTDSFTVTFDPNYAEFTLNPDAQYEVVLATTYAPQTDSETLVIGNVEWPVSVTQA</sequence>
<proteinExistence type="predicted"/>
<dbReference type="Proteomes" id="UP000799118">
    <property type="component" value="Unassembled WGS sequence"/>
</dbReference>
<evidence type="ECO:0000313" key="1">
    <source>
        <dbReference type="EMBL" id="KAE9398344.1"/>
    </source>
</evidence>
<keyword evidence="2" id="KW-1185">Reference proteome</keyword>
<dbReference type="AlphaFoldDB" id="A0A6A4HMQ5"/>
<feature type="non-terminal residue" evidence="1">
    <location>
        <position position="1"/>
    </location>
</feature>
<name>A0A6A4HMQ5_9AGAR</name>
<organism evidence="1 2">
    <name type="scientific">Gymnopus androsaceus JB14</name>
    <dbReference type="NCBI Taxonomy" id="1447944"/>
    <lineage>
        <taxon>Eukaryota</taxon>
        <taxon>Fungi</taxon>
        <taxon>Dikarya</taxon>
        <taxon>Basidiomycota</taxon>
        <taxon>Agaricomycotina</taxon>
        <taxon>Agaricomycetes</taxon>
        <taxon>Agaricomycetidae</taxon>
        <taxon>Agaricales</taxon>
        <taxon>Marasmiineae</taxon>
        <taxon>Omphalotaceae</taxon>
        <taxon>Gymnopus</taxon>
    </lineage>
</organism>
<accession>A0A6A4HMQ5</accession>
<gene>
    <name evidence="1" type="ORF">BT96DRAFT_920882</name>
</gene>
<reference evidence="1" key="1">
    <citation type="journal article" date="2019" name="Environ. Microbiol.">
        <title>Fungal ecological strategies reflected in gene transcription - a case study of two litter decomposers.</title>
        <authorList>
            <person name="Barbi F."/>
            <person name="Kohler A."/>
            <person name="Barry K."/>
            <person name="Baskaran P."/>
            <person name="Daum C."/>
            <person name="Fauchery L."/>
            <person name="Ihrmark K."/>
            <person name="Kuo A."/>
            <person name="LaButti K."/>
            <person name="Lipzen A."/>
            <person name="Morin E."/>
            <person name="Grigoriev I.V."/>
            <person name="Henrissat B."/>
            <person name="Lindahl B."/>
            <person name="Martin F."/>
        </authorList>
    </citation>
    <scope>NUCLEOTIDE SEQUENCE</scope>
    <source>
        <strain evidence="1">JB14</strain>
    </source>
</reference>